<gene>
    <name evidence="2" type="ORF">LMJ30_15065</name>
</gene>
<evidence type="ECO:0000313" key="3">
    <source>
        <dbReference type="Proteomes" id="UP001198701"/>
    </source>
</evidence>
<protein>
    <submittedName>
        <fullName evidence="2">DUF4402 domain-containing protein</fullName>
    </submittedName>
</protein>
<keyword evidence="3" id="KW-1185">Reference proteome</keyword>
<proteinExistence type="predicted"/>
<feature type="chain" id="PRO_5047174035" evidence="1">
    <location>
        <begin position="16"/>
        <end position="170"/>
    </location>
</feature>
<dbReference type="RefSeq" id="WP_229433160.1">
    <property type="nucleotide sequence ID" value="NZ_JAJHPV010000014.1"/>
</dbReference>
<organism evidence="2 3">
    <name type="scientific">Massilia agrisoli</name>
    <dbReference type="NCBI Taxonomy" id="2892444"/>
    <lineage>
        <taxon>Bacteria</taxon>
        <taxon>Pseudomonadati</taxon>
        <taxon>Pseudomonadota</taxon>
        <taxon>Betaproteobacteria</taxon>
        <taxon>Burkholderiales</taxon>
        <taxon>Oxalobacteraceae</taxon>
        <taxon>Telluria group</taxon>
        <taxon>Massilia</taxon>
    </lineage>
</organism>
<evidence type="ECO:0000256" key="1">
    <source>
        <dbReference type="SAM" id="SignalP"/>
    </source>
</evidence>
<keyword evidence="1" id="KW-0732">Signal</keyword>
<accession>A0ABS8IUZ6</accession>
<sequence>MFALVVFLLPLAAMAQILPPLEQIGTVPEQPAGGPAAQLSLVNTRSLSFGPFVAGSGGTLTVAPNGARSRSGGVVLISSAGAGSAGFNLLTLNGSGASKSVIVSLPGNGEVFLANGPYSMPVVNFVSGSGSLLTLTPSGLAFDVGATLSVGPNQPAGDYSASFQVTVNYQ</sequence>
<reference evidence="2 3" key="1">
    <citation type="submission" date="2021-11" db="EMBL/GenBank/DDBJ databases">
        <authorList>
            <person name="Huq M.A."/>
        </authorList>
    </citation>
    <scope>NUCLEOTIDE SEQUENCE [LARGE SCALE GENOMIC DNA]</scope>
    <source>
        <strain evidence="2 3">MAHUQ-52</strain>
    </source>
</reference>
<dbReference type="Pfam" id="PF14352">
    <property type="entry name" value="DUF4402"/>
    <property type="match status" value="1"/>
</dbReference>
<evidence type="ECO:0000313" key="2">
    <source>
        <dbReference type="EMBL" id="MCC6072270.1"/>
    </source>
</evidence>
<dbReference type="EMBL" id="JAJHPV010000014">
    <property type="protein sequence ID" value="MCC6072270.1"/>
    <property type="molecule type" value="Genomic_DNA"/>
</dbReference>
<dbReference type="InterPro" id="IPR025514">
    <property type="entry name" value="DUF4402"/>
</dbReference>
<name>A0ABS8IUZ6_9BURK</name>
<feature type="signal peptide" evidence="1">
    <location>
        <begin position="1"/>
        <end position="15"/>
    </location>
</feature>
<comment type="caution">
    <text evidence="2">The sequence shown here is derived from an EMBL/GenBank/DDBJ whole genome shotgun (WGS) entry which is preliminary data.</text>
</comment>
<dbReference type="Proteomes" id="UP001198701">
    <property type="component" value="Unassembled WGS sequence"/>
</dbReference>